<sequence>MKLVDLTEAKYYRSIYVDWINQQINNPDINKQKCLGDDDIFLSRDALEVALKDISKEFGEPEIEEEADEYITYTWETKTVYIELFTYGTLGENRRVGICVEKPYVTEARYASRPTVFDVLEQYRKLSGALAYNRDSTFARDAAARSMLINDRTAAEIAIVVNGRNFDVEQAIEYTRKMLQSKGLPYTTIDADQRPVDIYVQVRYQD</sequence>
<dbReference type="AlphaFoldDB" id="A0A0F9F7B2"/>
<reference evidence="1" key="1">
    <citation type="journal article" date="2015" name="Nature">
        <title>Complex archaea that bridge the gap between prokaryotes and eukaryotes.</title>
        <authorList>
            <person name="Spang A."/>
            <person name="Saw J.H."/>
            <person name="Jorgensen S.L."/>
            <person name="Zaremba-Niedzwiedzka K."/>
            <person name="Martijn J."/>
            <person name="Lind A.E."/>
            <person name="van Eijk R."/>
            <person name="Schleper C."/>
            <person name="Guy L."/>
            <person name="Ettema T.J."/>
        </authorList>
    </citation>
    <scope>NUCLEOTIDE SEQUENCE</scope>
</reference>
<organism evidence="1">
    <name type="scientific">marine sediment metagenome</name>
    <dbReference type="NCBI Taxonomy" id="412755"/>
    <lineage>
        <taxon>unclassified sequences</taxon>
        <taxon>metagenomes</taxon>
        <taxon>ecological metagenomes</taxon>
    </lineage>
</organism>
<protein>
    <submittedName>
        <fullName evidence="1">Uncharacterized protein</fullName>
    </submittedName>
</protein>
<name>A0A0F9F7B2_9ZZZZ</name>
<accession>A0A0F9F7B2</accession>
<evidence type="ECO:0000313" key="1">
    <source>
        <dbReference type="EMBL" id="KKL82259.1"/>
    </source>
</evidence>
<gene>
    <name evidence="1" type="ORF">LCGC14_1986550</name>
</gene>
<comment type="caution">
    <text evidence="1">The sequence shown here is derived from an EMBL/GenBank/DDBJ whole genome shotgun (WGS) entry which is preliminary data.</text>
</comment>
<dbReference type="EMBL" id="LAZR01022323">
    <property type="protein sequence ID" value="KKL82259.1"/>
    <property type="molecule type" value="Genomic_DNA"/>
</dbReference>
<proteinExistence type="predicted"/>